<feature type="transmembrane region" description="Helical" evidence="1">
    <location>
        <begin position="520"/>
        <end position="537"/>
    </location>
</feature>
<protein>
    <submittedName>
        <fullName evidence="3">Membrane protein YfhO</fullName>
    </submittedName>
</protein>
<keyword evidence="1" id="KW-1133">Transmembrane helix</keyword>
<feature type="transmembrane region" description="Helical" evidence="1">
    <location>
        <begin position="7"/>
        <end position="26"/>
    </location>
</feature>
<reference evidence="3" key="2">
    <citation type="submission" date="2016-11" db="EMBL/GenBank/DDBJ databases">
        <authorList>
            <person name="Jaros S."/>
            <person name="Januszkiewicz K."/>
            <person name="Wedrychowicz H."/>
        </authorList>
    </citation>
    <scope>NUCLEOTIDE SEQUENCE [LARGE SCALE GENOMIC DNA]</scope>
    <source>
        <strain evidence="3">DSM 19729</strain>
    </source>
</reference>
<proteinExistence type="predicted"/>
<name>A0A1M5IAY4_9FLAO</name>
<evidence type="ECO:0000313" key="2">
    <source>
        <dbReference type="EMBL" id="PRZ27885.1"/>
    </source>
</evidence>
<dbReference type="EMBL" id="PVUB01000001">
    <property type="protein sequence ID" value="PRZ27885.1"/>
    <property type="molecule type" value="Genomic_DNA"/>
</dbReference>
<dbReference type="RefSeq" id="WP_072938296.1">
    <property type="nucleotide sequence ID" value="NZ_FQWO01000001.1"/>
</dbReference>
<feature type="transmembrane region" description="Helical" evidence="1">
    <location>
        <begin position="222"/>
        <end position="242"/>
    </location>
</feature>
<sequence length="810" mass="91155">MKIINKFYPHALAIIGFVLISLIYFYPVLQGKQIFQSDIVQYTGMAKEQNDFRASEHIEPYWTNSAFGGMPTYQLGAKYPHDYIGAIDDALRFLPRPADYLFLYFLGFYGLLLVLRIDPLKAFIGALAFGFSTYLIIILGVGHNAKAHAIAYMPLVIAGFILVFRKKYVLGGLLTLFATALEINANHFQMTYYLLIFLLILSAYFIYLDLKAKEYNTLFKSFGILAVAGILAIGANATNLMATAEYADFSTRGKSELSFNPDGSKSTSSSAMTYDYITEYSYGVAESFNLLVPRLFGGSNHEALGTDSSMYEFMVGQGVPEGQAADFVTGMPTYWGDQPIVAAPAYIGIIVFFLGILALFADKRKIKYVFLSGAIVALLLSWGKNFPLLTDFFIDYVPMYNKFRAVSSIQVILELCFPVLAIMGLQTFFKLEKETQWKALWQSAAVVFGLILVLFFSKSMFHFSGANDAYYLESYGPGFVDALKADRMTLYSADLLRSGFFIVLVAGVLWLFIKNRIAQNTAIILVGLFMVSDLFLVDKKYVSAKDFVSARDVEAPFQETAVDAEILKDTGYYRVFEVNGNLSSARASYFHKSIGGYHAAKPRRVQQLFDYQISKNNLEMLNMLNVKYVIQTDKEGKEFPTINPDANGNAWFVNDVKLVNKADDEMRMLDKIDSKKIAVFNINRYRSKFKNAQLKKNLDTTGTIQLNEYKPNYLKYSSNSKNEGLAVFSEIYYENGWNAYIDGEKTDHFPVDYVLRALIVPGGEHTIEFKFEPEVIKTGSTITLISSIGMLLLLLGGIYYERKKSLKSEV</sequence>
<evidence type="ECO:0000256" key="1">
    <source>
        <dbReference type="SAM" id="Phobius"/>
    </source>
</evidence>
<feature type="transmembrane region" description="Helical" evidence="1">
    <location>
        <begin position="191"/>
        <end position="210"/>
    </location>
</feature>
<dbReference type="STRING" id="280093.SAMN05443373_101166"/>
<feature type="transmembrane region" description="Helical" evidence="1">
    <location>
        <begin position="368"/>
        <end position="385"/>
    </location>
</feature>
<feature type="transmembrane region" description="Helical" evidence="1">
    <location>
        <begin position="782"/>
        <end position="800"/>
    </location>
</feature>
<feature type="transmembrane region" description="Helical" evidence="1">
    <location>
        <begin position="437"/>
        <end position="456"/>
    </location>
</feature>
<dbReference type="Proteomes" id="UP000237771">
    <property type="component" value="Unassembled WGS sequence"/>
</dbReference>
<feature type="transmembrane region" description="Helical" evidence="1">
    <location>
        <begin position="98"/>
        <end position="115"/>
    </location>
</feature>
<feature type="transmembrane region" description="Helical" evidence="1">
    <location>
        <begin position="147"/>
        <end position="163"/>
    </location>
</feature>
<dbReference type="PANTHER" id="PTHR38454:SF1">
    <property type="entry name" value="INTEGRAL MEMBRANE PROTEIN"/>
    <property type="match status" value="1"/>
</dbReference>
<dbReference type="OrthoDB" id="9772884at2"/>
<organism evidence="3 4">
    <name type="scientific">Flavobacterium granuli</name>
    <dbReference type="NCBI Taxonomy" id="280093"/>
    <lineage>
        <taxon>Bacteria</taxon>
        <taxon>Pseudomonadati</taxon>
        <taxon>Bacteroidota</taxon>
        <taxon>Flavobacteriia</taxon>
        <taxon>Flavobacteriales</taxon>
        <taxon>Flavobacteriaceae</taxon>
        <taxon>Flavobacterium</taxon>
    </lineage>
</organism>
<reference evidence="2 5" key="3">
    <citation type="submission" date="2018-03" db="EMBL/GenBank/DDBJ databases">
        <title>Genomic Encyclopedia of Archaeal and Bacterial Type Strains, Phase II (KMG-II): from individual species to whole genera.</title>
        <authorList>
            <person name="Goeker M."/>
        </authorList>
    </citation>
    <scope>NUCLEOTIDE SEQUENCE [LARGE SCALE GENOMIC DNA]</scope>
    <source>
        <strain evidence="2 5">DSM 17797</strain>
    </source>
</reference>
<feature type="transmembrane region" description="Helical" evidence="1">
    <location>
        <begin position="122"/>
        <end position="141"/>
    </location>
</feature>
<dbReference type="InterPro" id="IPR018580">
    <property type="entry name" value="Uncharacterised_YfhO"/>
</dbReference>
<dbReference type="AlphaFoldDB" id="A0A1M5IAY4"/>
<keyword evidence="1" id="KW-0812">Transmembrane</keyword>
<keyword evidence="5" id="KW-1185">Reference proteome</keyword>
<dbReference type="Pfam" id="PF09586">
    <property type="entry name" value="YfhO"/>
    <property type="match status" value="1"/>
</dbReference>
<evidence type="ECO:0000313" key="4">
    <source>
        <dbReference type="Proteomes" id="UP000184384"/>
    </source>
</evidence>
<evidence type="ECO:0000313" key="5">
    <source>
        <dbReference type="Proteomes" id="UP000237771"/>
    </source>
</evidence>
<dbReference type="Proteomes" id="UP000184384">
    <property type="component" value="Unassembled WGS sequence"/>
</dbReference>
<dbReference type="EMBL" id="FQWO01000001">
    <property type="protein sequence ID" value="SHG25407.1"/>
    <property type="molecule type" value="Genomic_DNA"/>
</dbReference>
<evidence type="ECO:0000313" key="3">
    <source>
        <dbReference type="EMBL" id="SHG25407.1"/>
    </source>
</evidence>
<keyword evidence="1" id="KW-0472">Membrane</keyword>
<feature type="transmembrane region" description="Helical" evidence="1">
    <location>
        <begin position="405"/>
        <end position="425"/>
    </location>
</feature>
<accession>A0A1M5IAY4</accession>
<feature type="transmembrane region" description="Helical" evidence="1">
    <location>
        <begin position="495"/>
        <end position="513"/>
    </location>
</feature>
<reference evidence="4" key="1">
    <citation type="submission" date="2016-11" db="EMBL/GenBank/DDBJ databases">
        <authorList>
            <person name="Varghese N."/>
            <person name="Submissions S."/>
        </authorList>
    </citation>
    <scope>NUCLEOTIDE SEQUENCE [LARGE SCALE GENOMIC DNA]</scope>
    <source>
        <strain evidence="4">DSM 19729</strain>
    </source>
</reference>
<feature type="transmembrane region" description="Helical" evidence="1">
    <location>
        <begin position="340"/>
        <end position="361"/>
    </location>
</feature>
<dbReference type="PANTHER" id="PTHR38454">
    <property type="entry name" value="INTEGRAL MEMBRANE PROTEIN-RELATED"/>
    <property type="match status" value="1"/>
</dbReference>
<feature type="transmembrane region" description="Helical" evidence="1">
    <location>
        <begin position="168"/>
        <end position="185"/>
    </location>
</feature>
<gene>
    <name evidence="2" type="ORF">BC624_101166</name>
    <name evidence="3" type="ORF">SAMN05443373_101166</name>
</gene>